<reference evidence="13 14" key="1">
    <citation type="submission" date="2018-02" db="EMBL/GenBank/DDBJ databases">
        <title>Genome sequences of Apibacter spp., gut symbionts of Asian honey bees.</title>
        <authorList>
            <person name="Kwong W.K."/>
            <person name="Steele M.I."/>
            <person name="Moran N.A."/>
        </authorList>
    </citation>
    <scope>NUCLEOTIDE SEQUENCE [LARGE SCALE GENOMIC DNA]</scope>
    <source>
        <strain evidence="14">wkB301</strain>
    </source>
</reference>
<evidence type="ECO:0000256" key="2">
    <source>
        <dbReference type="ARBA" id="ARBA00009765"/>
    </source>
</evidence>
<evidence type="ECO:0000256" key="6">
    <source>
        <dbReference type="ARBA" id="ARBA00022842"/>
    </source>
</evidence>
<evidence type="ECO:0000256" key="5">
    <source>
        <dbReference type="ARBA" id="ARBA00022692"/>
    </source>
</evidence>
<evidence type="ECO:0000313" key="13">
    <source>
        <dbReference type="EMBL" id="PQL95460.1"/>
    </source>
</evidence>
<evidence type="ECO:0000256" key="4">
    <source>
        <dbReference type="ARBA" id="ARBA00022475"/>
    </source>
</evidence>
<dbReference type="RefSeq" id="WP_105245480.1">
    <property type="nucleotide sequence ID" value="NZ_PSZM01000001.1"/>
</dbReference>
<dbReference type="GO" id="GO:0015095">
    <property type="term" value="F:magnesium ion transmembrane transporter activity"/>
    <property type="evidence" value="ECO:0007669"/>
    <property type="project" value="TreeGrafter"/>
</dbReference>
<dbReference type="OrthoDB" id="9803416at2"/>
<evidence type="ECO:0000256" key="11">
    <source>
        <dbReference type="ARBA" id="ARBA00045497"/>
    </source>
</evidence>
<evidence type="ECO:0000256" key="1">
    <source>
        <dbReference type="ARBA" id="ARBA00004651"/>
    </source>
</evidence>
<evidence type="ECO:0000256" key="9">
    <source>
        <dbReference type="ARBA" id="ARBA00023136"/>
    </source>
</evidence>
<accession>A0A2S8AGG1</accession>
<dbReference type="InterPro" id="IPR002523">
    <property type="entry name" value="MgTranspt_CorA/ZnTranspt_ZntB"/>
</dbReference>
<comment type="caution">
    <text evidence="13">The sequence shown here is derived from an EMBL/GenBank/DDBJ whole genome shotgun (WGS) entry which is preliminary data.</text>
</comment>
<dbReference type="Proteomes" id="UP000238042">
    <property type="component" value="Unassembled WGS sequence"/>
</dbReference>
<evidence type="ECO:0000256" key="7">
    <source>
        <dbReference type="ARBA" id="ARBA00022989"/>
    </source>
</evidence>
<evidence type="ECO:0000313" key="14">
    <source>
        <dbReference type="Proteomes" id="UP000238042"/>
    </source>
</evidence>
<keyword evidence="6" id="KW-0460">Magnesium</keyword>
<dbReference type="SUPFAM" id="SSF143865">
    <property type="entry name" value="CorA soluble domain-like"/>
    <property type="match status" value="1"/>
</dbReference>
<dbReference type="SUPFAM" id="SSF144083">
    <property type="entry name" value="Magnesium transport protein CorA, transmembrane region"/>
    <property type="match status" value="1"/>
</dbReference>
<sequence>MAIKELKQSNYEWIDLYNPDAKELEKIANKYSLNYYTLTDSLEPNHLPKFENQDTINFFIVRLVHENLKRKTNIESLTNKIAVFYNDHLLITIHRIEIPFLEVIIEKYIKTEKIYTVNSIVIKIIWNTLYTYNTSILKILSKVENLENKVFLKSPDSSSNILQNMYLLKRKVNICMKLLILTDEVINSIKPTKQEKPAHQDVKDLQVKLSTLYEQVIEDINNLLNLYISLASLKSNDIMKTLTIFSIFFMPLTFIAGIYGMNFKYMPELEKAWGYPVILIIMLIITLIIYYWLKRKKWL</sequence>
<dbReference type="Gene3D" id="3.30.460.20">
    <property type="entry name" value="CorA soluble domain-like"/>
    <property type="match status" value="1"/>
</dbReference>
<dbReference type="InterPro" id="IPR045863">
    <property type="entry name" value="CorA_TM1_TM2"/>
</dbReference>
<keyword evidence="5 12" id="KW-0812">Transmembrane</keyword>
<keyword evidence="8" id="KW-0406">Ion transport</keyword>
<proteinExistence type="inferred from homology"/>
<dbReference type="GO" id="GO:0050897">
    <property type="term" value="F:cobalt ion binding"/>
    <property type="evidence" value="ECO:0007669"/>
    <property type="project" value="TreeGrafter"/>
</dbReference>
<evidence type="ECO:0000256" key="8">
    <source>
        <dbReference type="ARBA" id="ARBA00023065"/>
    </source>
</evidence>
<evidence type="ECO:0000256" key="10">
    <source>
        <dbReference type="ARBA" id="ARBA00034269"/>
    </source>
</evidence>
<dbReference type="AlphaFoldDB" id="A0A2S8AGG1"/>
<comment type="subcellular location">
    <subcellularLocation>
        <location evidence="1">Cell membrane</location>
        <topology evidence="1">Multi-pass membrane protein</topology>
    </subcellularLocation>
</comment>
<dbReference type="FunFam" id="1.20.58.340:FF:000004">
    <property type="entry name" value="Magnesium transport protein CorA"/>
    <property type="match status" value="1"/>
</dbReference>
<dbReference type="GO" id="GO:0015087">
    <property type="term" value="F:cobalt ion transmembrane transporter activity"/>
    <property type="evidence" value="ECO:0007669"/>
    <property type="project" value="TreeGrafter"/>
</dbReference>
<name>A0A2S8AGG1_9FLAO</name>
<keyword evidence="4" id="KW-1003">Cell membrane</keyword>
<comment type="similarity">
    <text evidence="2">Belongs to the CorA metal ion transporter (MIT) (TC 1.A.35) family.</text>
</comment>
<keyword evidence="14" id="KW-1185">Reference proteome</keyword>
<comment type="catalytic activity">
    <reaction evidence="10">
        <text>Mg(2+)(in) = Mg(2+)(out)</text>
        <dbReference type="Rhea" id="RHEA:29827"/>
        <dbReference type="ChEBI" id="CHEBI:18420"/>
    </reaction>
</comment>
<dbReference type="PANTHER" id="PTHR46494">
    <property type="entry name" value="CORA FAMILY METAL ION TRANSPORTER (EUROFUNG)"/>
    <property type="match status" value="1"/>
</dbReference>
<dbReference type="Pfam" id="PF01544">
    <property type="entry name" value="CorA"/>
    <property type="match status" value="1"/>
</dbReference>
<evidence type="ECO:0000256" key="3">
    <source>
        <dbReference type="ARBA" id="ARBA00022448"/>
    </source>
</evidence>
<dbReference type="GO" id="GO:0005886">
    <property type="term" value="C:plasma membrane"/>
    <property type="evidence" value="ECO:0007669"/>
    <property type="project" value="UniProtKB-SubCell"/>
</dbReference>
<keyword evidence="3" id="KW-0813">Transport</keyword>
<dbReference type="EMBL" id="PSZM01000001">
    <property type="protein sequence ID" value="PQL95460.1"/>
    <property type="molecule type" value="Genomic_DNA"/>
</dbReference>
<dbReference type="InterPro" id="IPR045861">
    <property type="entry name" value="CorA_cytoplasmic_dom"/>
</dbReference>
<dbReference type="PANTHER" id="PTHR46494:SF1">
    <property type="entry name" value="CORA FAMILY METAL ION TRANSPORTER (EUROFUNG)"/>
    <property type="match status" value="1"/>
</dbReference>
<protein>
    <submittedName>
        <fullName evidence="13">Magnesium transporter CorA</fullName>
    </submittedName>
</protein>
<organism evidence="13 14">
    <name type="scientific">Apibacter adventoris</name>
    <dbReference type="NCBI Taxonomy" id="1679466"/>
    <lineage>
        <taxon>Bacteria</taxon>
        <taxon>Pseudomonadati</taxon>
        <taxon>Bacteroidota</taxon>
        <taxon>Flavobacteriia</taxon>
        <taxon>Flavobacteriales</taxon>
        <taxon>Weeksellaceae</taxon>
        <taxon>Apibacter</taxon>
    </lineage>
</organism>
<feature type="transmembrane region" description="Helical" evidence="12">
    <location>
        <begin position="242"/>
        <end position="261"/>
    </location>
</feature>
<keyword evidence="9 12" id="KW-0472">Membrane</keyword>
<feature type="transmembrane region" description="Helical" evidence="12">
    <location>
        <begin position="273"/>
        <end position="293"/>
    </location>
</feature>
<comment type="function">
    <text evidence="11">Mediates influx of magnesium ions. Alternates between open and closed states. Activated by low cytoplasmic Mg(2+) levels. Inactive when cytoplasmic Mg(2+) levels are high.</text>
</comment>
<keyword evidence="7 12" id="KW-1133">Transmembrane helix</keyword>
<gene>
    <name evidence="13" type="ORF">C4S77_01305</name>
</gene>
<dbReference type="GO" id="GO:0000287">
    <property type="term" value="F:magnesium ion binding"/>
    <property type="evidence" value="ECO:0007669"/>
    <property type="project" value="TreeGrafter"/>
</dbReference>
<dbReference type="Gene3D" id="1.20.58.340">
    <property type="entry name" value="Magnesium transport protein CorA, transmembrane region"/>
    <property type="match status" value="2"/>
</dbReference>
<evidence type="ECO:0000256" key="12">
    <source>
        <dbReference type="SAM" id="Phobius"/>
    </source>
</evidence>